<comment type="caution">
    <text evidence="2">The sequence shown here is derived from an EMBL/GenBank/DDBJ whole genome shotgun (WGS) entry which is preliminary data.</text>
</comment>
<evidence type="ECO:0000256" key="1">
    <source>
        <dbReference type="SAM" id="MobiDB-lite"/>
    </source>
</evidence>
<gene>
    <name evidence="2" type="ORF">EDB81DRAFT_882347</name>
</gene>
<name>A0A9P9F2V5_9HYPO</name>
<evidence type="ECO:0000313" key="3">
    <source>
        <dbReference type="Proteomes" id="UP000738349"/>
    </source>
</evidence>
<feature type="region of interest" description="Disordered" evidence="1">
    <location>
        <begin position="115"/>
        <end position="134"/>
    </location>
</feature>
<keyword evidence="3" id="KW-1185">Reference proteome</keyword>
<evidence type="ECO:0000313" key="2">
    <source>
        <dbReference type="EMBL" id="KAH7153408.1"/>
    </source>
</evidence>
<protein>
    <submittedName>
        <fullName evidence="2">Uncharacterized protein</fullName>
    </submittedName>
</protein>
<dbReference type="EMBL" id="JAGMUV010000006">
    <property type="protein sequence ID" value="KAH7153408.1"/>
    <property type="molecule type" value="Genomic_DNA"/>
</dbReference>
<proteinExistence type="predicted"/>
<dbReference type="AlphaFoldDB" id="A0A9P9F2V5"/>
<dbReference type="Proteomes" id="UP000738349">
    <property type="component" value="Unassembled WGS sequence"/>
</dbReference>
<accession>A0A9P9F2V5</accession>
<sequence>MAAAGFMFTKFNLVDTSKKAEELTKRVSQIAPPSWVVGGLMEGDCEDFDTLYAHAARLLYRNDAGGTRILDSSAPRRRVGLASLRLFEAFLAAVKTHHAQHSLLSFDDKLVDDSSSQDQMMQTLHPPHQPTPSDKVRDLAGKLRAHVDQPKLDHTKKLANLTKANATEQQATVTEQKAAISGRAKKENILLRVQIILRPISSTPAPTFSCGVKRLA</sequence>
<reference evidence="2" key="1">
    <citation type="journal article" date="2021" name="Nat. Commun.">
        <title>Genetic determinants of endophytism in the Arabidopsis root mycobiome.</title>
        <authorList>
            <person name="Mesny F."/>
            <person name="Miyauchi S."/>
            <person name="Thiergart T."/>
            <person name="Pickel B."/>
            <person name="Atanasova L."/>
            <person name="Karlsson M."/>
            <person name="Huettel B."/>
            <person name="Barry K.W."/>
            <person name="Haridas S."/>
            <person name="Chen C."/>
            <person name="Bauer D."/>
            <person name="Andreopoulos W."/>
            <person name="Pangilinan J."/>
            <person name="LaButti K."/>
            <person name="Riley R."/>
            <person name="Lipzen A."/>
            <person name="Clum A."/>
            <person name="Drula E."/>
            <person name="Henrissat B."/>
            <person name="Kohler A."/>
            <person name="Grigoriev I.V."/>
            <person name="Martin F.M."/>
            <person name="Hacquard S."/>
        </authorList>
    </citation>
    <scope>NUCLEOTIDE SEQUENCE</scope>
    <source>
        <strain evidence="2">MPI-CAGE-AT-0147</strain>
    </source>
</reference>
<organism evidence="2 3">
    <name type="scientific">Dactylonectria macrodidyma</name>
    <dbReference type="NCBI Taxonomy" id="307937"/>
    <lineage>
        <taxon>Eukaryota</taxon>
        <taxon>Fungi</taxon>
        <taxon>Dikarya</taxon>
        <taxon>Ascomycota</taxon>
        <taxon>Pezizomycotina</taxon>
        <taxon>Sordariomycetes</taxon>
        <taxon>Hypocreomycetidae</taxon>
        <taxon>Hypocreales</taxon>
        <taxon>Nectriaceae</taxon>
        <taxon>Dactylonectria</taxon>
    </lineage>
</organism>